<feature type="domain" description="Integrase catalytic" evidence="2">
    <location>
        <begin position="198"/>
        <end position="359"/>
    </location>
</feature>
<proteinExistence type="predicted"/>
<dbReference type="PANTHER" id="PTHR47515">
    <property type="entry name" value="LOW CALCIUM RESPONSE LOCUS PROTEIN T"/>
    <property type="match status" value="1"/>
</dbReference>
<dbReference type="PROSITE" id="PS50994">
    <property type="entry name" value="INTEGRASE"/>
    <property type="match status" value="1"/>
</dbReference>
<dbReference type="GO" id="GO:0006313">
    <property type="term" value="P:DNA transposition"/>
    <property type="evidence" value="ECO:0007669"/>
    <property type="project" value="InterPro"/>
</dbReference>
<sequence length="373" mass="42652">MKKRFSEEQIIGILKEAEAGLKPAELCRKHGISEATYYNWKAKFGGMSVSDAQRLKELEQENNRLKRLLAESMLDNAALKDLLSPKVASPQAKREAVGILMTERAMGVTRACGLVGISRSLFRYESRRTDDAELTDRMTAIAAQKRRYGYRRIHVLLRREGWLVNHKRTWRLYSKAGLSVRKRRRKRIAAVERKPLPVPTGPNQSWSMDFVSDGLAYGQRFRCLNVVDDYTRECLAIEVDTSLPGLRVKHVLQRLGEMRGLPASTTVDNGPEFAGKVLDAWAYEAGVTLSFIRPGKPVENAYIESFNGRFRDECLNEHWFVSMRHARRLIEEWRNEYNTERPHSSLGDLTPRQFTQAHEAKQLLTSDSNSGPD</sequence>
<dbReference type="EMBL" id="WHNP01000002">
    <property type="protein sequence ID" value="MPW15998.1"/>
    <property type="molecule type" value="Genomic_DNA"/>
</dbReference>
<reference evidence="3 4" key="1">
    <citation type="submission" date="2019-10" db="EMBL/GenBank/DDBJ databases">
        <title>Paraburkholderia sp. isolated from nodules of Mimosa pudica from Brazilian Atlantic Forest soils.</title>
        <authorList>
            <person name="Paulitsch F."/>
            <person name="Hungria M."/>
            <person name="Dall'Agnol R."/>
        </authorList>
    </citation>
    <scope>NUCLEOTIDE SEQUENCE [LARGE SCALE GENOMIC DNA]</scope>
    <source>
        <strain evidence="3 4">CNPSo 3157</strain>
    </source>
</reference>
<dbReference type="InterPro" id="IPR025948">
    <property type="entry name" value="HTH-like_dom"/>
</dbReference>
<dbReference type="GO" id="GO:0015074">
    <property type="term" value="P:DNA integration"/>
    <property type="evidence" value="ECO:0007669"/>
    <property type="project" value="InterPro"/>
</dbReference>
<accession>A0A7X1N6Q9</accession>
<organism evidence="3 4">
    <name type="scientific">Paraburkholderia franconis</name>
    <dbReference type="NCBI Taxonomy" id="2654983"/>
    <lineage>
        <taxon>Bacteria</taxon>
        <taxon>Pseudomonadati</taxon>
        <taxon>Pseudomonadota</taxon>
        <taxon>Betaproteobacteria</taxon>
        <taxon>Burkholderiales</taxon>
        <taxon>Burkholderiaceae</taxon>
        <taxon>Paraburkholderia</taxon>
    </lineage>
</organism>
<evidence type="ECO:0000313" key="3">
    <source>
        <dbReference type="EMBL" id="MPW15998.1"/>
    </source>
</evidence>
<dbReference type="Pfam" id="PF13276">
    <property type="entry name" value="HTH_21"/>
    <property type="match status" value="1"/>
</dbReference>
<keyword evidence="1" id="KW-0175">Coiled coil</keyword>
<feature type="coiled-coil region" evidence="1">
    <location>
        <begin position="48"/>
        <end position="75"/>
    </location>
</feature>
<dbReference type="InterPro" id="IPR009057">
    <property type="entry name" value="Homeodomain-like_sf"/>
</dbReference>
<protein>
    <submittedName>
        <fullName evidence="3">IS3 family transposase</fullName>
    </submittedName>
</protein>
<dbReference type="InterPro" id="IPR048020">
    <property type="entry name" value="Transpos_IS3"/>
</dbReference>
<dbReference type="Gene3D" id="3.30.420.10">
    <property type="entry name" value="Ribonuclease H-like superfamily/Ribonuclease H"/>
    <property type="match status" value="1"/>
</dbReference>
<dbReference type="GO" id="GO:0003677">
    <property type="term" value="F:DNA binding"/>
    <property type="evidence" value="ECO:0007669"/>
    <property type="project" value="InterPro"/>
</dbReference>
<dbReference type="NCBIfam" id="NF033516">
    <property type="entry name" value="transpos_IS3"/>
    <property type="match status" value="1"/>
</dbReference>
<keyword evidence="4" id="KW-1185">Reference proteome</keyword>
<dbReference type="PANTHER" id="PTHR47515:SF1">
    <property type="entry name" value="BLR2054 PROTEIN"/>
    <property type="match status" value="1"/>
</dbReference>
<dbReference type="InterPro" id="IPR036397">
    <property type="entry name" value="RNaseH_sf"/>
</dbReference>
<dbReference type="SUPFAM" id="SSF53098">
    <property type="entry name" value="Ribonuclease H-like"/>
    <property type="match status" value="1"/>
</dbReference>
<dbReference type="InterPro" id="IPR012337">
    <property type="entry name" value="RNaseH-like_sf"/>
</dbReference>
<evidence type="ECO:0000256" key="1">
    <source>
        <dbReference type="SAM" id="Coils"/>
    </source>
</evidence>
<gene>
    <name evidence="3" type="ORF">GCT13_03435</name>
</gene>
<dbReference type="Pfam" id="PF01527">
    <property type="entry name" value="HTH_Tnp_1"/>
    <property type="match status" value="1"/>
</dbReference>
<evidence type="ECO:0000313" key="4">
    <source>
        <dbReference type="Proteomes" id="UP000484381"/>
    </source>
</evidence>
<dbReference type="Pfam" id="PF13683">
    <property type="entry name" value="rve_3"/>
    <property type="match status" value="1"/>
</dbReference>
<dbReference type="InterPro" id="IPR002514">
    <property type="entry name" value="Transposase_8"/>
</dbReference>
<dbReference type="AlphaFoldDB" id="A0A7X1N6Q9"/>
<name>A0A7X1N6Q9_9BURK</name>
<dbReference type="GO" id="GO:0004803">
    <property type="term" value="F:transposase activity"/>
    <property type="evidence" value="ECO:0007669"/>
    <property type="project" value="InterPro"/>
</dbReference>
<comment type="caution">
    <text evidence="3">The sequence shown here is derived from an EMBL/GenBank/DDBJ whole genome shotgun (WGS) entry which is preliminary data.</text>
</comment>
<dbReference type="InterPro" id="IPR001584">
    <property type="entry name" value="Integrase_cat-core"/>
</dbReference>
<evidence type="ECO:0000259" key="2">
    <source>
        <dbReference type="PROSITE" id="PS50994"/>
    </source>
</evidence>
<dbReference type="SUPFAM" id="SSF46689">
    <property type="entry name" value="Homeodomain-like"/>
    <property type="match status" value="1"/>
</dbReference>
<dbReference type="Proteomes" id="UP000484381">
    <property type="component" value="Unassembled WGS sequence"/>
</dbReference>